<evidence type="ECO:0000259" key="1">
    <source>
        <dbReference type="PROSITE" id="PS50878"/>
    </source>
</evidence>
<proteinExistence type="predicted"/>
<organism evidence="2 3">
    <name type="scientific">Photinus pyralis</name>
    <name type="common">Common eastern firefly</name>
    <name type="synonym">Lampyris pyralis</name>
    <dbReference type="NCBI Taxonomy" id="7054"/>
    <lineage>
        <taxon>Eukaryota</taxon>
        <taxon>Metazoa</taxon>
        <taxon>Ecdysozoa</taxon>
        <taxon>Arthropoda</taxon>
        <taxon>Hexapoda</taxon>
        <taxon>Insecta</taxon>
        <taxon>Pterygota</taxon>
        <taxon>Neoptera</taxon>
        <taxon>Endopterygota</taxon>
        <taxon>Coleoptera</taxon>
        <taxon>Polyphaga</taxon>
        <taxon>Elateriformia</taxon>
        <taxon>Elateroidea</taxon>
        <taxon>Lampyridae</taxon>
        <taxon>Lampyrinae</taxon>
        <taxon>Photinus</taxon>
    </lineage>
</organism>
<gene>
    <name evidence="2" type="ORF">PPYR_06128</name>
</gene>
<name>A0A5N4AT37_PHOPY</name>
<dbReference type="GO" id="GO:0071897">
    <property type="term" value="P:DNA biosynthetic process"/>
    <property type="evidence" value="ECO:0007669"/>
    <property type="project" value="UniProtKB-ARBA"/>
</dbReference>
<evidence type="ECO:0000313" key="2">
    <source>
        <dbReference type="EMBL" id="KAB0800388.1"/>
    </source>
</evidence>
<dbReference type="Proteomes" id="UP000327044">
    <property type="component" value="Unassembled WGS sequence"/>
</dbReference>
<dbReference type="EMBL" id="VVIM01000004">
    <property type="protein sequence ID" value="KAB0800388.1"/>
    <property type="molecule type" value="Genomic_DNA"/>
</dbReference>
<dbReference type="Pfam" id="PF00078">
    <property type="entry name" value="RVT_1"/>
    <property type="match status" value="1"/>
</dbReference>
<keyword evidence="3" id="KW-1185">Reference proteome</keyword>
<accession>A0A5N4AT37</accession>
<dbReference type="PANTHER" id="PTHR47027">
    <property type="entry name" value="REVERSE TRANSCRIPTASE DOMAIN-CONTAINING PROTEIN"/>
    <property type="match status" value="1"/>
</dbReference>
<comment type="caution">
    <text evidence="2">The sequence shown here is derived from an EMBL/GenBank/DDBJ whole genome shotgun (WGS) entry which is preliminary data.</text>
</comment>
<dbReference type="InterPro" id="IPR043502">
    <property type="entry name" value="DNA/RNA_pol_sf"/>
</dbReference>
<dbReference type="PROSITE" id="PS50878">
    <property type="entry name" value="RT_POL"/>
    <property type="match status" value="1"/>
</dbReference>
<protein>
    <recommendedName>
        <fullName evidence="1">Reverse transcriptase domain-containing protein</fullName>
    </recommendedName>
</protein>
<reference evidence="2 3" key="1">
    <citation type="journal article" date="2018" name="Elife">
        <title>Firefly genomes illuminate parallel origins of bioluminescence in beetles.</title>
        <authorList>
            <person name="Fallon T.R."/>
            <person name="Lower S.E."/>
            <person name="Chang C.H."/>
            <person name="Bessho-Uehara M."/>
            <person name="Martin G.J."/>
            <person name="Bewick A.J."/>
            <person name="Behringer M."/>
            <person name="Debat H.J."/>
            <person name="Wong I."/>
            <person name="Day J.C."/>
            <person name="Suvorov A."/>
            <person name="Silva C.J."/>
            <person name="Stanger-Hall K.F."/>
            <person name="Hall D.W."/>
            <person name="Schmitz R.J."/>
            <person name="Nelson D.R."/>
            <person name="Lewis S.M."/>
            <person name="Shigenobu S."/>
            <person name="Bybee S.M."/>
            <person name="Larracuente A.M."/>
            <person name="Oba Y."/>
            <person name="Weng J.K."/>
        </authorList>
    </citation>
    <scope>NUCLEOTIDE SEQUENCE [LARGE SCALE GENOMIC DNA]</scope>
    <source>
        <strain evidence="2">1611_PpyrPB1</strain>
        <tissue evidence="2">Whole body</tissue>
    </source>
</reference>
<dbReference type="PANTHER" id="PTHR47027:SF29">
    <property type="entry name" value="C2H2-TYPE DOMAIN-CONTAINING PROTEIN"/>
    <property type="match status" value="1"/>
</dbReference>
<dbReference type="SUPFAM" id="SSF56672">
    <property type="entry name" value="DNA/RNA polymerases"/>
    <property type="match status" value="1"/>
</dbReference>
<dbReference type="InterPro" id="IPR000477">
    <property type="entry name" value="RT_dom"/>
</dbReference>
<evidence type="ECO:0000313" key="3">
    <source>
        <dbReference type="Proteomes" id="UP000327044"/>
    </source>
</evidence>
<feature type="domain" description="Reverse transcriptase" evidence="1">
    <location>
        <begin position="1"/>
        <end position="116"/>
    </location>
</feature>
<sequence length="116" mass="13526">MHLAFIDYEKAFDSFEMWAIGKAKNECRIDSRYRMLIHNIYKKATMTIQLEETTKPIPIERGVRQSDVISPKLFTLALEDIFRAMDWVNMGININGKKLNHLRYADDVVIIASAFE</sequence>
<dbReference type="AlphaFoldDB" id="A0A5N4AT37"/>
<dbReference type="InParanoid" id="A0A5N4AT37"/>